<dbReference type="EMBL" id="JADINB010000090">
    <property type="protein sequence ID" value="MBO8429104.1"/>
    <property type="molecule type" value="Genomic_DNA"/>
</dbReference>
<evidence type="ECO:0000256" key="10">
    <source>
        <dbReference type="ARBA" id="ARBA00023004"/>
    </source>
</evidence>
<organism evidence="13 14">
    <name type="scientific">Candidatus Egerieousia excrementavium</name>
    <dbReference type="NCBI Taxonomy" id="2840778"/>
    <lineage>
        <taxon>Bacteria</taxon>
        <taxon>Pseudomonadati</taxon>
        <taxon>Bacteroidota</taxon>
        <taxon>Bacteroidia</taxon>
        <taxon>Bacteroidales</taxon>
        <taxon>Candidatus Egerieousia</taxon>
    </lineage>
</organism>
<feature type="transmembrane region" description="Helical" evidence="12">
    <location>
        <begin position="58"/>
        <end position="78"/>
    </location>
</feature>
<evidence type="ECO:0000256" key="7">
    <source>
        <dbReference type="ARBA" id="ARBA00022723"/>
    </source>
</evidence>
<keyword evidence="11 12" id="KW-0472">Membrane</keyword>
<feature type="transmembrane region" description="Helical" evidence="12">
    <location>
        <begin position="84"/>
        <end position="101"/>
    </location>
</feature>
<evidence type="ECO:0000256" key="5">
    <source>
        <dbReference type="ARBA" id="ARBA00022617"/>
    </source>
</evidence>
<keyword evidence="6 12" id="KW-0812">Transmembrane</keyword>
<dbReference type="GO" id="GO:0019646">
    <property type="term" value="P:aerobic electron transport chain"/>
    <property type="evidence" value="ECO:0007669"/>
    <property type="project" value="TreeGrafter"/>
</dbReference>
<comment type="similarity">
    <text evidence="2">Belongs to the cytochrome ubiquinol oxidase subunit 2 family.</text>
</comment>
<comment type="caution">
    <text evidence="13">The sequence shown here is derived from an EMBL/GenBank/DDBJ whole genome shotgun (WGS) entry which is preliminary data.</text>
</comment>
<dbReference type="Pfam" id="PF02322">
    <property type="entry name" value="Cyt_bd_oxida_II"/>
    <property type="match status" value="1"/>
</dbReference>
<accession>A0A9D9DQ11</accession>
<dbReference type="PANTHER" id="PTHR43141">
    <property type="entry name" value="CYTOCHROME BD2 SUBUNIT II"/>
    <property type="match status" value="1"/>
</dbReference>
<sequence length="384" mass="42412">METLYFLQHYWWAVVSLLGALLVFLLFVQGGQTLLFGTATDEEDRKALISAFGHKWEITFTTLVTFGGAAFASFPLFYSTSFGGAYWLWILILLLFVLQAVSYEFRNKVSNLLGRKTYDMFLYLNGLFGTILLGVAVGTLFSGGAYALDRMNITDTAAATVSYWTNDTMGLEAITDPFNLLLGIVLFWLARILGLLYVINQYSGCAERSDLIYRCKVQLKVYPVAFVLAFVLFLAVLFLKTGYEVDPSTGYISAVKYKYFLNMTELVWPLVLLLAGVAAVLAGLAGAMFGKPSGWLSRNSFYVTGAGAVLAVWPILICAAFNNTAYFPSTASLQDSLTLYNSSSSEFTLKVMAYVSLAVPFVLAYIIMVWRKMGRSVPSKGVKA</sequence>
<evidence type="ECO:0000256" key="9">
    <source>
        <dbReference type="ARBA" id="ARBA00022989"/>
    </source>
</evidence>
<evidence type="ECO:0000256" key="3">
    <source>
        <dbReference type="ARBA" id="ARBA00022448"/>
    </source>
</evidence>
<keyword evidence="8" id="KW-0249">Electron transport</keyword>
<keyword evidence="10" id="KW-0408">Iron</keyword>
<feature type="transmembrane region" description="Helical" evidence="12">
    <location>
        <begin position="266"/>
        <end position="289"/>
    </location>
</feature>
<dbReference type="PANTHER" id="PTHR43141:SF5">
    <property type="entry name" value="CYTOCHROME BD-I UBIQUINOL OXIDASE SUBUNIT 2"/>
    <property type="match status" value="1"/>
</dbReference>
<feature type="transmembrane region" description="Helical" evidence="12">
    <location>
        <begin position="12"/>
        <end position="37"/>
    </location>
</feature>
<feature type="transmembrane region" description="Helical" evidence="12">
    <location>
        <begin position="178"/>
        <end position="199"/>
    </location>
</feature>
<gene>
    <name evidence="13" type="ORF">IAC68_04125</name>
</gene>
<reference evidence="13" key="1">
    <citation type="submission" date="2020-10" db="EMBL/GenBank/DDBJ databases">
        <authorList>
            <person name="Gilroy R."/>
        </authorList>
    </citation>
    <scope>NUCLEOTIDE SEQUENCE</scope>
    <source>
        <strain evidence="13">15467</strain>
    </source>
</reference>
<dbReference type="GO" id="GO:0070069">
    <property type="term" value="C:cytochrome complex"/>
    <property type="evidence" value="ECO:0007669"/>
    <property type="project" value="TreeGrafter"/>
</dbReference>
<name>A0A9D9DQ11_9BACT</name>
<feature type="transmembrane region" description="Helical" evidence="12">
    <location>
        <begin position="347"/>
        <end position="370"/>
    </location>
</feature>
<comment type="subcellular location">
    <subcellularLocation>
        <location evidence="1">Cell membrane</location>
        <topology evidence="1">Multi-pass membrane protein</topology>
    </subcellularLocation>
</comment>
<dbReference type="InterPro" id="IPR003317">
    <property type="entry name" value="Cyt-d_oxidase_su2"/>
</dbReference>
<evidence type="ECO:0000256" key="11">
    <source>
        <dbReference type="ARBA" id="ARBA00023136"/>
    </source>
</evidence>
<feature type="transmembrane region" description="Helical" evidence="12">
    <location>
        <begin position="301"/>
        <end position="327"/>
    </location>
</feature>
<evidence type="ECO:0000256" key="12">
    <source>
        <dbReference type="SAM" id="Phobius"/>
    </source>
</evidence>
<keyword evidence="5" id="KW-0349">Heme</keyword>
<dbReference type="AlphaFoldDB" id="A0A9D9DQ11"/>
<evidence type="ECO:0000313" key="13">
    <source>
        <dbReference type="EMBL" id="MBO8429104.1"/>
    </source>
</evidence>
<evidence type="ECO:0000256" key="8">
    <source>
        <dbReference type="ARBA" id="ARBA00022982"/>
    </source>
</evidence>
<keyword evidence="9 12" id="KW-1133">Transmembrane helix</keyword>
<evidence type="ECO:0000313" key="14">
    <source>
        <dbReference type="Proteomes" id="UP000823635"/>
    </source>
</evidence>
<evidence type="ECO:0000256" key="2">
    <source>
        <dbReference type="ARBA" id="ARBA00007543"/>
    </source>
</evidence>
<keyword evidence="4" id="KW-1003">Cell membrane</keyword>
<feature type="transmembrane region" description="Helical" evidence="12">
    <location>
        <begin position="219"/>
        <end position="239"/>
    </location>
</feature>
<proteinExistence type="inferred from homology"/>
<dbReference type="Proteomes" id="UP000823635">
    <property type="component" value="Unassembled WGS sequence"/>
</dbReference>
<dbReference type="GO" id="GO:0005886">
    <property type="term" value="C:plasma membrane"/>
    <property type="evidence" value="ECO:0007669"/>
    <property type="project" value="UniProtKB-SubCell"/>
</dbReference>
<feature type="transmembrane region" description="Helical" evidence="12">
    <location>
        <begin position="122"/>
        <end position="141"/>
    </location>
</feature>
<reference evidence="13" key="2">
    <citation type="journal article" date="2021" name="PeerJ">
        <title>Extensive microbial diversity within the chicken gut microbiome revealed by metagenomics and culture.</title>
        <authorList>
            <person name="Gilroy R."/>
            <person name="Ravi A."/>
            <person name="Getino M."/>
            <person name="Pursley I."/>
            <person name="Horton D.L."/>
            <person name="Alikhan N.F."/>
            <person name="Baker D."/>
            <person name="Gharbi K."/>
            <person name="Hall N."/>
            <person name="Watson M."/>
            <person name="Adriaenssens E.M."/>
            <person name="Foster-Nyarko E."/>
            <person name="Jarju S."/>
            <person name="Secka A."/>
            <person name="Antonio M."/>
            <person name="Oren A."/>
            <person name="Chaudhuri R.R."/>
            <person name="La Ragione R."/>
            <person name="Hildebrand F."/>
            <person name="Pallen M.J."/>
        </authorList>
    </citation>
    <scope>NUCLEOTIDE SEQUENCE</scope>
    <source>
        <strain evidence="13">15467</strain>
    </source>
</reference>
<dbReference type="GO" id="GO:0046872">
    <property type="term" value="F:metal ion binding"/>
    <property type="evidence" value="ECO:0007669"/>
    <property type="project" value="UniProtKB-KW"/>
</dbReference>
<protein>
    <submittedName>
        <fullName evidence="13">Cytochrome d ubiquinol oxidase subunit II</fullName>
    </submittedName>
</protein>
<evidence type="ECO:0000256" key="1">
    <source>
        <dbReference type="ARBA" id="ARBA00004651"/>
    </source>
</evidence>
<keyword evidence="3" id="KW-0813">Transport</keyword>
<evidence type="ECO:0000256" key="4">
    <source>
        <dbReference type="ARBA" id="ARBA00022475"/>
    </source>
</evidence>
<dbReference type="GO" id="GO:0016682">
    <property type="term" value="F:oxidoreductase activity, acting on diphenols and related substances as donors, oxygen as acceptor"/>
    <property type="evidence" value="ECO:0007669"/>
    <property type="project" value="TreeGrafter"/>
</dbReference>
<dbReference type="GO" id="GO:0009055">
    <property type="term" value="F:electron transfer activity"/>
    <property type="evidence" value="ECO:0007669"/>
    <property type="project" value="TreeGrafter"/>
</dbReference>
<keyword evidence="7" id="KW-0479">Metal-binding</keyword>
<evidence type="ECO:0000256" key="6">
    <source>
        <dbReference type="ARBA" id="ARBA00022692"/>
    </source>
</evidence>